<dbReference type="KEGG" id="celz:E5225_15425"/>
<proteinExistence type="predicted"/>
<gene>
    <name evidence="1" type="ORF">E5225_15425</name>
</gene>
<protein>
    <submittedName>
        <fullName evidence="1">Uncharacterized protein</fullName>
    </submittedName>
</protein>
<dbReference type="AlphaFoldDB" id="A0A4P7SKM0"/>
<reference evidence="1 2" key="1">
    <citation type="submission" date="2019-04" db="EMBL/GenBank/DDBJ databases">
        <title>Isolation and identification of Cellulomonas shaoxiangyii sp. Nov. isolated from feces of the Tibetan antelopes (Pantholops hodgsonii) in the Qinghai-Tibet plateau of China.</title>
        <authorList>
            <person name="Tian Z."/>
        </authorList>
    </citation>
    <scope>NUCLEOTIDE SEQUENCE [LARGE SCALE GENOMIC DNA]</scope>
    <source>
        <strain evidence="1 2">Z28</strain>
    </source>
</reference>
<dbReference type="Proteomes" id="UP000296469">
    <property type="component" value="Chromosome"/>
</dbReference>
<name>A0A4P7SKM0_9CELL</name>
<dbReference type="EMBL" id="CP039291">
    <property type="protein sequence ID" value="QCB94740.1"/>
    <property type="molecule type" value="Genomic_DNA"/>
</dbReference>
<sequence>MARDPKTKRPKTDPLLLAIMRAREAERVWVDAWSTPPGTTFDDVARRAGLEPLGDRWEAVKRAAAVDLLALLLHRDLAYGGVVVPAPRAREFAEGFVGLFGPEECRFATNRPLRGGRFVSSWNPATSFTVDAGVVAVGQDRAGVLWVADED</sequence>
<keyword evidence="2" id="KW-1185">Reference proteome</keyword>
<dbReference type="OrthoDB" id="8911064at2"/>
<organism evidence="1 2">
    <name type="scientific">Cellulomonas shaoxiangyii</name>
    <dbReference type="NCBI Taxonomy" id="2566013"/>
    <lineage>
        <taxon>Bacteria</taxon>
        <taxon>Bacillati</taxon>
        <taxon>Actinomycetota</taxon>
        <taxon>Actinomycetes</taxon>
        <taxon>Micrococcales</taxon>
        <taxon>Cellulomonadaceae</taxon>
        <taxon>Cellulomonas</taxon>
    </lineage>
</organism>
<evidence type="ECO:0000313" key="2">
    <source>
        <dbReference type="Proteomes" id="UP000296469"/>
    </source>
</evidence>
<evidence type="ECO:0000313" key="1">
    <source>
        <dbReference type="EMBL" id="QCB94740.1"/>
    </source>
</evidence>
<dbReference type="RefSeq" id="WP_135972014.1">
    <property type="nucleotide sequence ID" value="NZ_CP039291.1"/>
</dbReference>
<accession>A0A4P7SKM0</accession>